<dbReference type="Proteomes" id="UP000316416">
    <property type="component" value="Chromosome"/>
</dbReference>
<keyword evidence="2" id="KW-0489">Methyltransferase</keyword>
<dbReference type="SUPFAM" id="SSF53335">
    <property type="entry name" value="S-adenosyl-L-methionine-dependent methyltransferases"/>
    <property type="match status" value="1"/>
</dbReference>
<dbReference type="GO" id="GO:0008168">
    <property type="term" value="F:methyltransferase activity"/>
    <property type="evidence" value="ECO:0007669"/>
    <property type="project" value="UniProtKB-KW"/>
</dbReference>
<reference evidence="2" key="1">
    <citation type="submission" date="2021-07" db="EMBL/GenBank/DDBJ databases">
        <title>Shewanella sp. YLB-07 whole genome sequence.</title>
        <authorList>
            <person name="Yu L."/>
        </authorList>
    </citation>
    <scope>NUCLEOTIDE SEQUENCE</scope>
    <source>
        <strain evidence="2">YLB-08</strain>
    </source>
</reference>
<evidence type="ECO:0000313" key="3">
    <source>
        <dbReference type="Proteomes" id="UP000316416"/>
    </source>
</evidence>
<proteinExistence type="predicted"/>
<accession>A0ABX6VDE1</accession>
<feature type="domain" description="Methyltransferase" evidence="1">
    <location>
        <begin position="125"/>
        <end position="244"/>
    </location>
</feature>
<evidence type="ECO:0000259" key="1">
    <source>
        <dbReference type="Pfam" id="PF13679"/>
    </source>
</evidence>
<sequence>MTHSEQLKQLDTLLSQSRALWQVKAFDCTRLPWEKQFPCLAEKVWSISDTDIDELDKEQAKLNLELLTALQCDLQSHGIAWQLELLQQVEGVAFDTAQAQLFEPLLSNKLAGHFSAGIKGRKWLQILSFAAQIEPQDYEVLEWCAGKGHLGRLIAKAHSRPVVSLEWQPKLCDAGTEFAHKWNIPQTFICADAFEAHQSKLKPQQQAVALHACGDLHVRLLQLAAKANTQSIAISPCCYHLIQEKHYQPMSAIAIQSDLGLSRHDLQMPLQKSAIAGAKQQEYRLKEIAWRLGFDSLQREVNQRDQYLPIPSIKQSQLNQDFDMFCYWAAEQKSVSLPGGIDFPHYLELGTQRQRLTRRIDLVAHLFRGVLEQWLLLDRVCFLEEQGYRVSLRRFCSETVTPRNFLILAEKITK</sequence>
<dbReference type="GO" id="GO:0032259">
    <property type="term" value="P:methylation"/>
    <property type="evidence" value="ECO:0007669"/>
    <property type="project" value="UniProtKB-KW"/>
</dbReference>
<dbReference type="Gene3D" id="3.40.50.150">
    <property type="entry name" value="Vaccinia Virus protein VP39"/>
    <property type="match status" value="1"/>
</dbReference>
<dbReference type="InterPro" id="IPR025714">
    <property type="entry name" value="Methyltranfer_dom"/>
</dbReference>
<keyword evidence="2" id="KW-0808">Transferase</keyword>
<dbReference type="PANTHER" id="PTHR13369">
    <property type="match status" value="1"/>
</dbReference>
<keyword evidence="3" id="KW-1185">Reference proteome</keyword>
<name>A0ABX6VDE1_9GAMM</name>
<dbReference type="PANTHER" id="PTHR13369:SF0">
    <property type="entry name" value="GLUTATHIONE S-TRANSFERASE C-TERMINAL DOMAIN-CONTAINING PROTEIN"/>
    <property type="match status" value="1"/>
</dbReference>
<dbReference type="EMBL" id="CP045503">
    <property type="protein sequence ID" value="QPG60383.1"/>
    <property type="molecule type" value="Genomic_DNA"/>
</dbReference>
<dbReference type="Pfam" id="PF13679">
    <property type="entry name" value="Methyltransf_32"/>
    <property type="match status" value="1"/>
</dbReference>
<organism evidence="2 3">
    <name type="scientific">Shewanella eurypsychrophilus</name>
    <dbReference type="NCBI Taxonomy" id="2593656"/>
    <lineage>
        <taxon>Bacteria</taxon>
        <taxon>Pseudomonadati</taxon>
        <taxon>Pseudomonadota</taxon>
        <taxon>Gammaproteobacteria</taxon>
        <taxon>Alteromonadales</taxon>
        <taxon>Shewanellaceae</taxon>
        <taxon>Shewanella</taxon>
    </lineage>
</organism>
<gene>
    <name evidence="2" type="ORF">FM038_007240</name>
</gene>
<protein>
    <submittedName>
        <fullName evidence="2">SAM-dependent methyltransferase</fullName>
    </submittedName>
</protein>
<evidence type="ECO:0000313" key="2">
    <source>
        <dbReference type="EMBL" id="QPG60383.1"/>
    </source>
</evidence>
<dbReference type="InterPro" id="IPR029063">
    <property type="entry name" value="SAM-dependent_MTases_sf"/>
</dbReference>